<dbReference type="HOGENOM" id="CLU_2296081_0_0_1"/>
<dbReference type="Proteomes" id="UP000026961">
    <property type="component" value="Chromosome 2"/>
</dbReference>
<keyword evidence="2" id="KW-1185">Reference proteome</keyword>
<dbReference type="Gramene" id="OGLUM02G11310.1">
    <property type="protein sequence ID" value="OGLUM02G11310.1"/>
    <property type="gene ID" value="OGLUM02G11310"/>
</dbReference>
<proteinExistence type="predicted"/>
<dbReference type="AlphaFoldDB" id="A0A0D9YQ52"/>
<reference evidence="1" key="1">
    <citation type="submission" date="2015-04" db="UniProtKB">
        <authorList>
            <consortium name="EnsemblPlants"/>
        </authorList>
    </citation>
    <scope>IDENTIFICATION</scope>
</reference>
<evidence type="ECO:0000313" key="2">
    <source>
        <dbReference type="Proteomes" id="UP000026961"/>
    </source>
</evidence>
<accession>A0A0D9YQ52</accession>
<organism evidence="1">
    <name type="scientific">Oryza glumipatula</name>
    <dbReference type="NCBI Taxonomy" id="40148"/>
    <lineage>
        <taxon>Eukaryota</taxon>
        <taxon>Viridiplantae</taxon>
        <taxon>Streptophyta</taxon>
        <taxon>Embryophyta</taxon>
        <taxon>Tracheophyta</taxon>
        <taxon>Spermatophyta</taxon>
        <taxon>Magnoliopsida</taxon>
        <taxon>Liliopsida</taxon>
        <taxon>Poales</taxon>
        <taxon>Poaceae</taxon>
        <taxon>BOP clade</taxon>
        <taxon>Oryzoideae</taxon>
        <taxon>Oryzeae</taxon>
        <taxon>Oryzinae</taxon>
        <taxon>Oryza</taxon>
    </lineage>
</organism>
<evidence type="ECO:0000313" key="1">
    <source>
        <dbReference type="EnsemblPlants" id="OGLUM02G11310.1"/>
    </source>
</evidence>
<sequence>MVVSDISLFGRVKQTLRVCKIGLDLLHVEAKLCAGHVRCHHAIGQLCHHLSEEPARRTDGRIHGWISSACRSRKNGASFSLQLGVNFQPIKWVENAAPAFN</sequence>
<name>A0A0D9YQ52_9ORYZ</name>
<dbReference type="EnsemblPlants" id="OGLUM02G11310.1">
    <property type="protein sequence ID" value="OGLUM02G11310.1"/>
    <property type="gene ID" value="OGLUM02G11310"/>
</dbReference>
<protein>
    <submittedName>
        <fullName evidence="1">Uncharacterized protein</fullName>
    </submittedName>
</protein>
<reference evidence="1" key="2">
    <citation type="submission" date="2018-05" db="EMBL/GenBank/DDBJ databases">
        <title>OgluRS3 (Oryza glumaepatula Reference Sequence Version 3).</title>
        <authorList>
            <person name="Zhang J."/>
            <person name="Kudrna D."/>
            <person name="Lee S."/>
            <person name="Talag J."/>
            <person name="Welchert J."/>
            <person name="Wing R.A."/>
        </authorList>
    </citation>
    <scope>NUCLEOTIDE SEQUENCE [LARGE SCALE GENOMIC DNA]</scope>
</reference>